<keyword evidence="8" id="KW-1185">Reference proteome</keyword>
<evidence type="ECO:0000313" key="7">
    <source>
        <dbReference type="Ensembl" id="ENSBIXP00000011900.1"/>
    </source>
</evidence>
<feature type="region of interest" description="Disordered" evidence="4">
    <location>
        <begin position="312"/>
        <end position="361"/>
    </location>
</feature>
<dbReference type="SMART" id="SM00409">
    <property type="entry name" value="IG"/>
    <property type="match status" value="1"/>
</dbReference>
<evidence type="ECO:0000256" key="2">
    <source>
        <dbReference type="ARBA" id="ARBA00022692"/>
    </source>
</evidence>
<dbReference type="AlphaFoldDB" id="A0A4W2CJH0"/>
<keyword evidence="3 5" id="KW-0472">Membrane</keyword>
<dbReference type="Ensembl" id="ENSBIXT00000021504.1">
    <property type="protein sequence ID" value="ENSBIXP00000011900.1"/>
    <property type="gene ID" value="ENSBIXG00000002215.1"/>
</dbReference>
<dbReference type="Proteomes" id="UP000314981">
    <property type="component" value="Chromosome 16"/>
</dbReference>
<evidence type="ECO:0000256" key="4">
    <source>
        <dbReference type="SAM" id="MobiDB-lite"/>
    </source>
</evidence>
<dbReference type="InterPro" id="IPR050671">
    <property type="entry name" value="CD300_family_receptors"/>
</dbReference>
<evidence type="ECO:0000259" key="6">
    <source>
        <dbReference type="SMART" id="SM00409"/>
    </source>
</evidence>
<evidence type="ECO:0000313" key="8">
    <source>
        <dbReference type="Proteomes" id="UP000314981"/>
    </source>
</evidence>
<dbReference type="InterPro" id="IPR036179">
    <property type="entry name" value="Ig-like_dom_sf"/>
</dbReference>
<proteinExistence type="predicted"/>
<dbReference type="GO" id="GO:0004888">
    <property type="term" value="F:transmembrane signaling receptor activity"/>
    <property type="evidence" value="ECO:0007669"/>
    <property type="project" value="TreeGrafter"/>
</dbReference>
<dbReference type="CDD" id="cd05716">
    <property type="entry name" value="IgV_pIgR_like"/>
    <property type="match status" value="1"/>
</dbReference>
<dbReference type="SUPFAM" id="SSF48726">
    <property type="entry name" value="Immunoglobulin"/>
    <property type="match status" value="1"/>
</dbReference>
<feature type="region of interest" description="Disordered" evidence="4">
    <location>
        <begin position="173"/>
        <end position="197"/>
    </location>
</feature>
<accession>A0A4W2CJH0</accession>
<dbReference type="Gene3D" id="2.60.40.10">
    <property type="entry name" value="Immunoglobulins"/>
    <property type="match status" value="1"/>
</dbReference>
<reference evidence="7 8" key="1">
    <citation type="submission" date="2018-11" db="EMBL/GenBank/DDBJ databases">
        <title>Haplotype-resolved cattle genomes.</title>
        <authorList>
            <person name="Low W.Y."/>
            <person name="Tearle R."/>
            <person name="Bickhart D.M."/>
            <person name="Rosen B.D."/>
            <person name="Koren S."/>
            <person name="Rhie A."/>
            <person name="Hiendleder S."/>
            <person name="Phillippy A.M."/>
            <person name="Smith T.P.L."/>
            <person name="Williams J.L."/>
        </authorList>
    </citation>
    <scope>NUCLEOTIDE SEQUENCE [LARGE SCALE GENOMIC DNA]</scope>
</reference>
<dbReference type="PANTHER" id="PTHR11860:SF59">
    <property type="entry name" value="FAS APOPTOTIC INHIBITORY MOLECULE 3"/>
    <property type="match status" value="1"/>
</dbReference>
<feature type="transmembrane region" description="Helical" evidence="5">
    <location>
        <begin position="262"/>
        <end position="283"/>
    </location>
</feature>
<dbReference type="OMA" id="FYHQPAA"/>
<evidence type="ECO:0000256" key="1">
    <source>
        <dbReference type="ARBA" id="ARBA00004370"/>
    </source>
</evidence>
<sequence>MKLDAWMSMRLHWGPVVGAPKVLPEVKMEGMLGGSITIECPLPETHVRIYLCRTIDESGRCTTVVSSNKYVREEFKHRVTLEQCPDRNLFLVVMTELTKNDSGIYACGVGGNTDRGKTQQITLTVHSVYEPSWEEEPMPEPPAWFNRFLQMHLPPWFQMPAHASSLKFTSKVTTPAQRIKSPRAHQASPNPSVTHRPRVFRASSVATAEPTIFLPAITTSKTSDQKGLLRLQTASYNHQTRLHRQRASNQGPGAASGMEDQGVFVLIPTILGLILLALLGLLAKRIIQRRKALSRRVRRLAVRMRTLDASQRALSRRPRVSRRPRTPSNIYSACPRRPRGVDAAGGGVASPPVPGAPAASAQPQVPEIPWLHVPSLKIDCEYVSFCHQPAAKVEDTDSDDYVNVACLTHLSSCAPEPRPWCQ</sequence>
<protein>
    <recommendedName>
        <fullName evidence="6">Immunoglobulin domain-containing protein</fullName>
    </recommendedName>
</protein>
<organism evidence="7 8">
    <name type="scientific">Bos indicus x Bos taurus</name>
    <name type="common">Hybrid cattle</name>
    <dbReference type="NCBI Taxonomy" id="30522"/>
    <lineage>
        <taxon>Eukaryota</taxon>
        <taxon>Metazoa</taxon>
        <taxon>Chordata</taxon>
        <taxon>Craniata</taxon>
        <taxon>Vertebrata</taxon>
        <taxon>Euteleostomi</taxon>
        <taxon>Mammalia</taxon>
        <taxon>Eutheria</taxon>
        <taxon>Laurasiatheria</taxon>
        <taxon>Artiodactyla</taxon>
        <taxon>Ruminantia</taxon>
        <taxon>Pecora</taxon>
        <taxon>Bovidae</taxon>
        <taxon>Bovinae</taxon>
        <taxon>Bos</taxon>
    </lineage>
</organism>
<evidence type="ECO:0000256" key="5">
    <source>
        <dbReference type="SAM" id="Phobius"/>
    </source>
</evidence>
<evidence type="ECO:0000256" key="3">
    <source>
        <dbReference type="ARBA" id="ARBA00023136"/>
    </source>
</evidence>
<name>A0A4W2CJH0_BOBOX</name>
<dbReference type="InterPro" id="IPR003599">
    <property type="entry name" value="Ig_sub"/>
</dbReference>
<comment type="subcellular location">
    <subcellularLocation>
        <location evidence="1">Membrane</location>
    </subcellularLocation>
</comment>
<feature type="compositionally biased region" description="Basic residues" evidence="4">
    <location>
        <begin position="314"/>
        <end position="325"/>
    </location>
</feature>
<dbReference type="PANTHER" id="PTHR11860">
    <property type="entry name" value="POLYMERIC-IMMUNOGLOBULIN RECEPTOR"/>
    <property type="match status" value="1"/>
</dbReference>
<reference evidence="7" key="2">
    <citation type="submission" date="2025-08" db="UniProtKB">
        <authorList>
            <consortium name="Ensembl"/>
        </authorList>
    </citation>
    <scope>IDENTIFICATION</scope>
</reference>
<keyword evidence="2 5" id="KW-0812">Transmembrane</keyword>
<dbReference type="InterPro" id="IPR013106">
    <property type="entry name" value="Ig_V-set"/>
</dbReference>
<feature type="domain" description="Immunoglobulin" evidence="6">
    <location>
        <begin position="25"/>
        <end position="126"/>
    </location>
</feature>
<dbReference type="InterPro" id="IPR013783">
    <property type="entry name" value="Ig-like_fold"/>
</dbReference>
<dbReference type="Pfam" id="PF07686">
    <property type="entry name" value="V-set"/>
    <property type="match status" value="1"/>
</dbReference>
<reference evidence="7" key="3">
    <citation type="submission" date="2025-09" db="UniProtKB">
        <authorList>
            <consortium name="Ensembl"/>
        </authorList>
    </citation>
    <scope>IDENTIFICATION</scope>
</reference>
<dbReference type="GO" id="GO:0005886">
    <property type="term" value="C:plasma membrane"/>
    <property type="evidence" value="ECO:0007669"/>
    <property type="project" value="TreeGrafter"/>
</dbReference>
<dbReference type="STRING" id="30522.A0A4W2CJH0"/>
<keyword evidence="5" id="KW-1133">Transmembrane helix</keyword>